<reference evidence="1" key="2">
    <citation type="submission" date="2023-06" db="EMBL/GenBank/DDBJ databases">
        <authorList>
            <person name="Ma L."/>
            <person name="Liu K.-W."/>
            <person name="Li Z."/>
            <person name="Hsiao Y.-Y."/>
            <person name="Qi Y."/>
            <person name="Fu T."/>
            <person name="Tang G."/>
            <person name="Zhang D."/>
            <person name="Sun W.-H."/>
            <person name="Liu D.-K."/>
            <person name="Li Y."/>
            <person name="Chen G.-Z."/>
            <person name="Liu X.-D."/>
            <person name="Liao X.-Y."/>
            <person name="Jiang Y.-T."/>
            <person name="Yu X."/>
            <person name="Hao Y."/>
            <person name="Huang J."/>
            <person name="Zhao X.-W."/>
            <person name="Ke S."/>
            <person name="Chen Y.-Y."/>
            <person name="Wu W.-L."/>
            <person name="Hsu J.-L."/>
            <person name="Lin Y.-F."/>
            <person name="Huang M.-D."/>
            <person name="Li C.-Y."/>
            <person name="Huang L."/>
            <person name="Wang Z.-W."/>
            <person name="Zhao X."/>
            <person name="Zhong W.-Y."/>
            <person name="Peng D.-H."/>
            <person name="Ahmad S."/>
            <person name="Lan S."/>
            <person name="Zhang J.-S."/>
            <person name="Tsai W.-C."/>
            <person name="Van De Peer Y."/>
            <person name="Liu Z.-J."/>
        </authorList>
    </citation>
    <scope>NUCLEOTIDE SEQUENCE</scope>
    <source>
        <strain evidence="1">CP</strain>
        <tissue evidence="1">Leaves</tissue>
    </source>
</reference>
<reference evidence="1" key="1">
    <citation type="journal article" date="2023" name="Nat. Commun.">
        <title>Diploid and tetraploid genomes of Acorus and the evolution of monocots.</title>
        <authorList>
            <person name="Ma L."/>
            <person name="Liu K.W."/>
            <person name="Li Z."/>
            <person name="Hsiao Y.Y."/>
            <person name="Qi Y."/>
            <person name="Fu T."/>
            <person name="Tang G.D."/>
            <person name="Zhang D."/>
            <person name="Sun W.H."/>
            <person name="Liu D.K."/>
            <person name="Li Y."/>
            <person name="Chen G.Z."/>
            <person name="Liu X.D."/>
            <person name="Liao X.Y."/>
            <person name="Jiang Y.T."/>
            <person name="Yu X."/>
            <person name="Hao Y."/>
            <person name="Huang J."/>
            <person name="Zhao X.W."/>
            <person name="Ke S."/>
            <person name="Chen Y.Y."/>
            <person name="Wu W.L."/>
            <person name="Hsu J.L."/>
            <person name="Lin Y.F."/>
            <person name="Huang M.D."/>
            <person name="Li C.Y."/>
            <person name="Huang L."/>
            <person name="Wang Z.W."/>
            <person name="Zhao X."/>
            <person name="Zhong W.Y."/>
            <person name="Peng D.H."/>
            <person name="Ahmad S."/>
            <person name="Lan S."/>
            <person name="Zhang J.S."/>
            <person name="Tsai W.C."/>
            <person name="Van de Peer Y."/>
            <person name="Liu Z.J."/>
        </authorList>
    </citation>
    <scope>NUCLEOTIDE SEQUENCE</scope>
    <source>
        <strain evidence="1">CP</strain>
    </source>
</reference>
<evidence type="ECO:0000313" key="1">
    <source>
        <dbReference type="EMBL" id="KAK1311373.1"/>
    </source>
</evidence>
<dbReference type="EMBL" id="JAUJYO010000008">
    <property type="protein sequence ID" value="KAK1311373.1"/>
    <property type="molecule type" value="Genomic_DNA"/>
</dbReference>
<organism evidence="1 2">
    <name type="scientific">Acorus calamus</name>
    <name type="common">Sweet flag</name>
    <dbReference type="NCBI Taxonomy" id="4465"/>
    <lineage>
        <taxon>Eukaryota</taxon>
        <taxon>Viridiplantae</taxon>
        <taxon>Streptophyta</taxon>
        <taxon>Embryophyta</taxon>
        <taxon>Tracheophyta</taxon>
        <taxon>Spermatophyta</taxon>
        <taxon>Magnoliopsida</taxon>
        <taxon>Liliopsida</taxon>
        <taxon>Acoraceae</taxon>
        <taxon>Acorus</taxon>
    </lineage>
</organism>
<proteinExistence type="predicted"/>
<gene>
    <name evidence="1" type="ORF">QJS10_CPA08g00461</name>
</gene>
<accession>A0AAV9EER3</accession>
<protein>
    <submittedName>
        <fullName evidence="1">Uncharacterized protein</fullName>
    </submittedName>
</protein>
<name>A0AAV9EER3_ACOCL</name>
<dbReference type="AlphaFoldDB" id="A0AAV9EER3"/>
<dbReference type="Proteomes" id="UP001180020">
    <property type="component" value="Unassembled WGS sequence"/>
</dbReference>
<comment type="caution">
    <text evidence="1">The sequence shown here is derived from an EMBL/GenBank/DDBJ whole genome shotgun (WGS) entry which is preliminary data.</text>
</comment>
<sequence>MTGRERKTCKECKERCLIYHQWGEEEEEKPMSFFKILIGSSFSKFLTIMILGESASGESSPSRIMGQLFCGYEENFEGVSVTN</sequence>
<evidence type="ECO:0000313" key="2">
    <source>
        <dbReference type="Proteomes" id="UP001180020"/>
    </source>
</evidence>
<keyword evidence="2" id="KW-1185">Reference proteome</keyword>